<sequence length="119" mass="13431">MDVNLWALPDPPPGQEPLQSRLTLMKLAIHGSEEGKLTLQGIRKAFEDRFVCFRESRSSSWKNTIRRYLSLHDAFRKESDHFWSVDAPNEGRKQKDAAPHDRGCSPELGSSPPLSSSPT</sequence>
<reference evidence="5" key="1">
    <citation type="submission" date="2020-11" db="EMBL/GenBank/DDBJ databases">
        <authorList>
            <consortium name="DOE Joint Genome Institute"/>
            <person name="Ahrendt S."/>
            <person name="Riley R."/>
            <person name="Andreopoulos W."/>
            <person name="Labutti K."/>
            <person name="Pangilinan J."/>
            <person name="Ruiz-Duenas F.J."/>
            <person name="Barrasa J.M."/>
            <person name="Sanchez-Garcia M."/>
            <person name="Camarero S."/>
            <person name="Miyauchi S."/>
            <person name="Serrano A."/>
            <person name="Linde D."/>
            <person name="Babiker R."/>
            <person name="Drula E."/>
            <person name="Ayuso-Fernandez I."/>
            <person name="Pacheco R."/>
            <person name="Padilla G."/>
            <person name="Ferreira P."/>
            <person name="Barriuso J."/>
            <person name="Kellner H."/>
            <person name="Castanera R."/>
            <person name="Alfaro M."/>
            <person name="Ramirez L."/>
            <person name="Pisabarro A.G."/>
            <person name="Kuo A."/>
            <person name="Tritt A."/>
            <person name="Lipzen A."/>
            <person name="He G."/>
            <person name="Yan M."/>
            <person name="Ng V."/>
            <person name="Cullen D."/>
            <person name="Martin F."/>
            <person name="Rosso M.-N."/>
            <person name="Henrissat B."/>
            <person name="Hibbett D."/>
            <person name="Martinez A.T."/>
            <person name="Grigoriev I.V."/>
        </authorList>
    </citation>
    <scope>NUCLEOTIDE SEQUENCE</scope>
    <source>
        <strain evidence="5">MF-IS2</strain>
    </source>
</reference>
<protein>
    <recommendedName>
        <fullName evidence="4">Fork-head domain-containing protein</fullName>
    </recommendedName>
</protein>
<dbReference type="SMART" id="SM00339">
    <property type="entry name" value="FH"/>
    <property type="match status" value="1"/>
</dbReference>
<evidence type="ECO:0000313" key="5">
    <source>
        <dbReference type="EMBL" id="KAF9442187.1"/>
    </source>
</evidence>
<dbReference type="Gene3D" id="1.10.10.10">
    <property type="entry name" value="Winged helix-like DNA-binding domain superfamily/Winged helix DNA-binding domain"/>
    <property type="match status" value="1"/>
</dbReference>
<comment type="subcellular location">
    <subcellularLocation>
        <location evidence="2">Nucleus</location>
    </subcellularLocation>
</comment>
<evidence type="ECO:0000256" key="3">
    <source>
        <dbReference type="SAM" id="MobiDB-lite"/>
    </source>
</evidence>
<dbReference type="OrthoDB" id="5954824at2759"/>
<keyword evidence="2" id="KW-0539">Nucleus</keyword>
<dbReference type="GO" id="GO:0005634">
    <property type="term" value="C:nucleus"/>
    <property type="evidence" value="ECO:0007669"/>
    <property type="project" value="UniProtKB-SubCell"/>
</dbReference>
<dbReference type="GO" id="GO:0003700">
    <property type="term" value="F:DNA-binding transcription factor activity"/>
    <property type="evidence" value="ECO:0007669"/>
    <property type="project" value="InterPro"/>
</dbReference>
<keyword evidence="6" id="KW-1185">Reference proteome</keyword>
<evidence type="ECO:0000313" key="6">
    <source>
        <dbReference type="Proteomes" id="UP000807342"/>
    </source>
</evidence>
<evidence type="ECO:0000259" key="4">
    <source>
        <dbReference type="PROSITE" id="PS50039"/>
    </source>
</evidence>
<evidence type="ECO:0000256" key="1">
    <source>
        <dbReference type="ARBA" id="ARBA00023125"/>
    </source>
</evidence>
<feature type="DNA-binding region" description="Fork-head" evidence="2">
    <location>
        <begin position="16"/>
        <end position="91"/>
    </location>
</feature>
<feature type="region of interest" description="Disordered" evidence="3">
    <location>
        <begin position="82"/>
        <end position="119"/>
    </location>
</feature>
<name>A0A9P5X0U1_9AGAR</name>
<evidence type="ECO:0000256" key="2">
    <source>
        <dbReference type="PROSITE-ProRule" id="PRU00089"/>
    </source>
</evidence>
<dbReference type="Proteomes" id="UP000807342">
    <property type="component" value="Unassembled WGS sequence"/>
</dbReference>
<accession>A0A9P5X0U1</accession>
<dbReference type="InterPro" id="IPR036388">
    <property type="entry name" value="WH-like_DNA-bd_sf"/>
</dbReference>
<dbReference type="Pfam" id="PF00250">
    <property type="entry name" value="Forkhead"/>
    <property type="match status" value="1"/>
</dbReference>
<comment type="caution">
    <text evidence="5">The sequence shown here is derived from an EMBL/GenBank/DDBJ whole genome shotgun (WGS) entry which is preliminary data.</text>
</comment>
<feature type="compositionally biased region" description="Low complexity" evidence="3">
    <location>
        <begin position="105"/>
        <end position="119"/>
    </location>
</feature>
<dbReference type="SUPFAM" id="SSF46785">
    <property type="entry name" value="Winged helix' DNA-binding domain"/>
    <property type="match status" value="1"/>
</dbReference>
<feature type="domain" description="Fork-head" evidence="4">
    <location>
        <begin position="16"/>
        <end position="91"/>
    </location>
</feature>
<dbReference type="AlphaFoldDB" id="A0A9P5X0U1"/>
<dbReference type="GO" id="GO:0043565">
    <property type="term" value="F:sequence-specific DNA binding"/>
    <property type="evidence" value="ECO:0007669"/>
    <property type="project" value="InterPro"/>
</dbReference>
<dbReference type="InterPro" id="IPR001766">
    <property type="entry name" value="Fork_head_dom"/>
</dbReference>
<keyword evidence="1 2" id="KW-0238">DNA-binding</keyword>
<dbReference type="InterPro" id="IPR036390">
    <property type="entry name" value="WH_DNA-bd_sf"/>
</dbReference>
<dbReference type="PROSITE" id="PS50039">
    <property type="entry name" value="FORK_HEAD_3"/>
    <property type="match status" value="1"/>
</dbReference>
<dbReference type="EMBL" id="MU151684">
    <property type="protein sequence ID" value="KAF9442187.1"/>
    <property type="molecule type" value="Genomic_DNA"/>
</dbReference>
<gene>
    <name evidence="5" type="ORF">P691DRAFT_811234</name>
</gene>
<feature type="compositionally biased region" description="Basic and acidic residues" evidence="3">
    <location>
        <begin position="82"/>
        <end position="104"/>
    </location>
</feature>
<organism evidence="5 6">
    <name type="scientific">Macrolepiota fuliginosa MF-IS2</name>
    <dbReference type="NCBI Taxonomy" id="1400762"/>
    <lineage>
        <taxon>Eukaryota</taxon>
        <taxon>Fungi</taxon>
        <taxon>Dikarya</taxon>
        <taxon>Basidiomycota</taxon>
        <taxon>Agaricomycotina</taxon>
        <taxon>Agaricomycetes</taxon>
        <taxon>Agaricomycetidae</taxon>
        <taxon>Agaricales</taxon>
        <taxon>Agaricineae</taxon>
        <taxon>Agaricaceae</taxon>
        <taxon>Macrolepiota</taxon>
    </lineage>
</organism>
<dbReference type="PRINTS" id="PR00053">
    <property type="entry name" value="FORKHEAD"/>
</dbReference>
<proteinExistence type="predicted"/>